<dbReference type="EMBL" id="BGPR01002211">
    <property type="protein sequence ID" value="GBM69748.1"/>
    <property type="molecule type" value="Genomic_DNA"/>
</dbReference>
<gene>
    <name evidence="1" type="ORF">AVEN_75390_1</name>
</gene>
<organism evidence="1 2">
    <name type="scientific">Araneus ventricosus</name>
    <name type="common">Orbweaver spider</name>
    <name type="synonym">Epeira ventricosa</name>
    <dbReference type="NCBI Taxonomy" id="182803"/>
    <lineage>
        <taxon>Eukaryota</taxon>
        <taxon>Metazoa</taxon>
        <taxon>Ecdysozoa</taxon>
        <taxon>Arthropoda</taxon>
        <taxon>Chelicerata</taxon>
        <taxon>Arachnida</taxon>
        <taxon>Araneae</taxon>
        <taxon>Araneomorphae</taxon>
        <taxon>Entelegynae</taxon>
        <taxon>Araneoidea</taxon>
        <taxon>Araneidae</taxon>
        <taxon>Araneus</taxon>
    </lineage>
</organism>
<reference evidence="1 2" key="1">
    <citation type="journal article" date="2019" name="Sci. Rep.">
        <title>Orb-weaving spider Araneus ventricosus genome elucidates the spidroin gene catalogue.</title>
        <authorList>
            <person name="Kono N."/>
            <person name="Nakamura H."/>
            <person name="Ohtoshi R."/>
            <person name="Moran D.A.P."/>
            <person name="Shinohara A."/>
            <person name="Yoshida Y."/>
            <person name="Fujiwara M."/>
            <person name="Mori M."/>
            <person name="Tomita M."/>
            <person name="Arakawa K."/>
        </authorList>
    </citation>
    <scope>NUCLEOTIDE SEQUENCE [LARGE SCALE GENOMIC DNA]</scope>
</reference>
<comment type="caution">
    <text evidence="1">The sequence shown here is derived from an EMBL/GenBank/DDBJ whole genome shotgun (WGS) entry which is preliminary data.</text>
</comment>
<evidence type="ECO:0000313" key="2">
    <source>
        <dbReference type="Proteomes" id="UP000499080"/>
    </source>
</evidence>
<name>A0A4Y2HWR5_ARAVE</name>
<protein>
    <submittedName>
        <fullName evidence="1">Uncharacterized protein</fullName>
    </submittedName>
</protein>
<evidence type="ECO:0000313" key="1">
    <source>
        <dbReference type="EMBL" id="GBM69748.1"/>
    </source>
</evidence>
<dbReference type="AlphaFoldDB" id="A0A4Y2HWR5"/>
<sequence length="149" mass="16949">MSSNALVKERKSSNQEFIYHHPRCKFTKRRQNDLGEFQTCNASKSITTEEIHGKTNLLIPSSDFPAFHDSDNLVENRVSWMGGRRRKSSRLLHPKSPAVSPANHKTSSLLDQDYHASYLPVLHTAWLMCSTLPDGNLLLCIWDATIDQI</sequence>
<accession>A0A4Y2HWR5</accession>
<proteinExistence type="predicted"/>
<dbReference type="Proteomes" id="UP000499080">
    <property type="component" value="Unassembled WGS sequence"/>
</dbReference>
<keyword evidence="2" id="KW-1185">Reference proteome</keyword>